<protein>
    <recommendedName>
        <fullName evidence="4">Intradiol ring-cleavage dioxygenases domain-containing protein</fullName>
    </recommendedName>
</protein>
<evidence type="ECO:0000313" key="2">
    <source>
        <dbReference type="EMBL" id="PPQ93096.1"/>
    </source>
</evidence>
<dbReference type="GO" id="GO:0005506">
    <property type="term" value="F:iron ion binding"/>
    <property type="evidence" value="ECO:0007669"/>
    <property type="project" value="InterPro"/>
</dbReference>
<dbReference type="AlphaFoldDB" id="A0A409XQX3"/>
<dbReference type="OrthoDB" id="121380at2759"/>
<name>A0A409XQX3_PSICY</name>
<dbReference type="PANTHER" id="PTHR34315">
    <property type="match status" value="1"/>
</dbReference>
<evidence type="ECO:0008006" key="4">
    <source>
        <dbReference type="Google" id="ProtNLM"/>
    </source>
</evidence>
<comment type="caution">
    <text evidence="2">The sequence shown here is derived from an EMBL/GenBank/DDBJ whole genome shotgun (WGS) entry which is preliminary data.</text>
</comment>
<proteinExistence type="predicted"/>
<evidence type="ECO:0000256" key="1">
    <source>
        <dbReference type="SAM" id="MobiDB-lite"/>
    </source>
</evidence>
<feature type="region of interest" description="Disordered" evidence="1">
    <location>
        <begin position="260"/>
        <end position="297"/>
    </location>
</feature>
<gene>
    <name evidence="2" type="ORF">CVT25_003128</name>
</gene>
<evidence type="ECO:0000313" key="3">
    <source>
        <dbReference type="Proteomes" id="UP000283269"/>
    </source>
</evidence>
<dbReference type="GO" id="GO:0016702">
    <property type="term" value="F:oxidoreductase activity, acting on single donors with incorporation of molecular oxygen, incorporation of two atoms of oxygen"/>
    <property type="evidence" value="ECO:0007669"/>
    <property type="project" value="InterPro"/>
</dbReference>
<dbReference type="Proteomes" id="UP000283269">
    <property type="component" value="Unassembled WGS sequence"/>
</dbReference>
<dbReference type="EMBL" id="NHYD01000855">
    <property type="protein sequence ID" value="PPQ93096.1"/>
    <property type="molecule type" value="Genomic_DNA"/>
</dbReference>
<accession>A0A409XQX3</accession>
<dbReference type="InParanoid" id="A0A409XQX3"/>
<organism evidence="2 3">
    <name type="scientific">Psilocybe cyanescens</name>
    <dbReference type="NCBI Taxonomy" id="93625"/>
    <lineage>
        <taxon>Eukaryota</taxon>
        <taxon>Fungi</taxon>
        <taxon>Dikarya</taxon>
        <taxon>Basidiomycota</taxon>
        <taxon>Agaricomycotina</taxon>
        <taxon>Agaricomycetes</taxon>
        <taxon>Agaricomycetidae</taxon>
        <taxon>Agaricales</taxon>
        <taxon>Agaricineae</taxon>
        <taxon>Strophariaceae</taxon>
        <taxon>Psilocybe</taxon>
    </lineage>
</organism>
<keyword evidence="3" id="KW-1185">Reference proteome</keyword>
<dbReference type="Gene3D" id="2.60.130.10">
    <property type="entry name" value="Aromatic compound dioxygenase"/>
    <property type="match status" value="1"/>
</dbReference>
<dbReference type="PANTHER" id="PTHR34315:SF1">
    <property type="entry name" value="INTRADIOL RING-CLEAVAGE DIOXYGENASES DOMAIN-CONTAINING PROTEIN-RELATED"/>
    <property type="match status" value="1"/>
</dbReference>
<dbReference type="STRING" id="93625.A0A409XQX3"/>
<reference evidence="2 3" key="1">
    <citation type="journal article" date="2018" name="Evol. Lett.">
        <title>Horizontal gene cluster transfer increased hallucinogenic mushroom diversity.</title>
        <authorList>
            <person name="Reynolds H.T."/>
            <person name="Vijayakumar V."/>
            <person name="Gluck-Thaler E."/>
            <person name="Korotkin H.B."/>
            <person name="Matheny P.B."/>
            <person name="Slot J.C."/>
        </authorList>
    </citation>
    <scope>NUCLEOTIDE SEQUENCE [LARGE SCALE GENOMIC DNA]</scope>
    <source>
        <strain evidence="2 3">2631</strain>
    </source>
</reference>
<dbReference type="InterPro" id="IPR015889">
    <property type="entry name" value="Intradiol_dOase_core"/>
</dbReference>
<dbReference type="SUPFAM" id="SSF49482">
    <property type="entry name" value="Aromatic compound dioxygenase"/>
    <property type="match status" value="1"/>
</dbReference>
<sequence length="297" mass="32375">MSKTFQTALQPLSFGSFLLPSNKKPLLSYAFLRHSLSLPFSPVYRDVKGELIRTNTRERQKGIALYIDYQIIDVNTCQPVPNVFLDSWHPNSTGVYAGVVACGNGDITDLANAYITYFQNVTFARGITNTDRHGVTFLETNLPGHYTGRTAHIHVLATVNATVAKNGTLVSGHIAHVGQVFFDQDLITKVETNSPYTNTQPLLLNKDDFIFAEEAASTDPVLNYVWLGKKQTDDIFAWITVGIDTQESYDPQAAVFWTKNGGVVNPDTRPGSRNPGGPGSPSGAPPSGFPSGVLTSH</sequence>